<dbReference type="EMBL" id="JAFBFH010000012">
    <property type="protein sequence ID" value="MBM7715065.1"/>
    <property type="molecule type" value="Genomic_DNA"/>
</dbReference>
<name>A0ABS2R6N7_9BACI</name>
<comment type="caution">
    <text evidence="1">The sequence shown here is derived from an EMBL/GenBank/DDBJ whole genome shotgun (WGS) entry which is preliminary data.</text>
</comment>
<accession>A0ABS2R6N7</accession>
<organism evidence="1 2">
    <name type="scientific">Siminovitchia thermophila</name>
    <dbReference type="NCBI Taxonomy" id="1245522"/>
    <lineage>
        <taxon>Bacteria</taxon>
        <taxon>Bacillati</taxon>
        <taxon>Bacillota</taxon>
        <taxon>Bacilli</taxon>
        <taxon>Bacillales</taxon>
        <taxon>Bacillaceae</taxon>
        <taxon>Siminovitchia</taxon>
    </lineage>
</organism>
<proteinExistence type="predicted"/>
<evidence type="ECO:0000313" key="1">
    <source>
        <dbReference type="EMBL" id="MBM7715065.1"/>
    </source>
</evidence>
<dbReference type="Proteomes" id="UP000823485">
    <property type="component" value="Unassembled WGS sequence"/>
</dbReference>
<keyword evidence="2" id="KW-1185">Reference proteome</keyword>
<reference evidence="1 2" key="1">
    <citation type="submission" date="2021-01" db="EMBL/GenBank/DDBJ databases">
        <title>Genomic Encyclopedia of Type Strains, Phase IV (KMG-IV): sequencing the most valuable type-strain genomes for metagenomic binning, comparative biology and taxonomic classification.</title>
        <authorList>
            <person name="Goeker M."/>
        </authorList>
    </citation>
    <scope>NUCLEOTIDE SEQUENCE [LARGE SCALE GENOMIC DNA]</scope>
    <source>
        <strain evidence="1 2">DSM 105453</strain>
    </source>
</reference>
<gene>
    <name evidence="1" type="ORF">JOC94_002037</name>
</gene>
<evidence type="ECO:0008006" key="3">
    <source>
        <dbReference type="Google" id="ProtNLM"/>
    </source>
</evidence>
<protein>
    <recommendedName>
        <fullName evidence="3">Secreted protein</fullName>
    </recommendedName>
</protein>
<sequence length="81" mass="9421">MASLLAEKMCGGKGFLRSLLSFFIGSRLWTPPDVNIMMIRMFIACLKMRKRHHDYREGARFHPYSPTLLFLAGFFPHLNCQ</sequence>
<evidence type="ECO:0000313" key="2">
    <source>
        <dbReference type="Proteomes" id="UP000823485"/>
    </source>
</evidence>